<dbReference type="Pfam" id="PF05345">
    <property type="entry name" value="He_PIG"/>
    <property type="match status" value="11"/>
</dbReference>
<dbReference type="PANTHER" id="PTHR37494">
    <property type="entry name" value="HEMAGGLUTININ"/>
    <property type="match status" value="1"/>
</dbReference>
<reference evidence="2 3" key="1">
    <citation type="submission" date="2024-06" db="EMBL/GenBank/DDBJ databases">
        <title>Genomic Encyclopedia of Type Strains, Phase IV (KMG-IV): sequencing the most valuable type-strain genomes for metagenomic binning, comparative biology and taxonomic classification.</title>
        <authorList>
            <person name="Goeker M."/>
        </authorList>
    </citation>
    <scope>NUCLEOTIDE SEQUENCE [LARGE SCALE GENOMIC DNA]</scope>
    <source>
        <strain evidence="2 3">DSM 100022</strain>
    </source>
</reference>
<evidence type="ECO:0000259" key="1">
    <source>
        <dbReference type="PROSITE" id="PS51208"/>
    </source>
</evidence>
<evidence type="ECO:0000313" key="3">
    <source>
        <dbReference type="Proteomes" id="UP001549204"/>
    </source>
</evidence>
<dbReference type="InterPro" id="IPR002909">
    <property type="entry name" value="IPT_dom"/>
</dbReference>
<dbReference type="Pfam" id="PF03797">
    <property type="entry name" value="Autotransporter"/>
    <property type="match status" value="1"/>
</dbReference>
<dbReference type="InterPro" id="IPR036709">
    <property type="entry name" value="Autotransporte_beta_dom_sf"/>
</dbReference>
<feature type="domain" description="Autotransporter" evidence="1">
    <location>
        <begin position="1367"/>
        <end position="1645"/>
    </location>
</feature>
<protein>
    <submittedName>
        <fullName evidence="2">Uncharacterized protein YhjY with autotransporter beta-barrel domain</fullName>
    </submittedName>
</protein>
<proteinExistence type="predicted"/>
<evidence type="ECO:0000313" key="2">
    <source>
        <dbReference type="EMBL" id="MET3577457.1"/>
    </source>
</evidence>
<dbReference type="InterPro" id="IPR014756">
    <property type="entry name" value="Ig_E-set"/>
</dbReference>
<dbReference type="Proteomes" id="UP001549204">
    <property type="component" value="Unassembled WGS sequence"/>
</dbReference>
<dbReference type="SUPFAM" id="SSF81296">
    <property type="entry name" value="E set domains"/>
    <property type="match status" value="1"/>
</dbReference>
<dbReference type="Gene3D" id="2.40.128.130">
    <property type="entry name" value="Autotransporter beta-domain"/>
    <property type="match status" value="1"/>
</dbReference>
<sequence length="1645" mass="161706">MFGSARLAAAILVRVGALFVFMAALILPAAAGVTITGATPSTFSGPGQTITFHFRIDQENAIINSVALTMNHPLGTVNCAPALPLAPFETTNCTATYVTQPSNNFDIIQYGTYNLTTNGGPRGGNVAGQVTVAYVPQGVPSLTSISPTSGPVTGGTSVTITGVNLNDVTGVTIGGTALIGTTVVNSTTITGTTPANTAGSRNVTVTTLSGSSTLTGGFTYVAPTITLSPTSLPSATASNAYSRSVTATGGTAPYSFTVSAGALPQGVLLAGGGTLTGTPTTPGTYNFTVTATDANGFTGARAYAISVGAPTITLAPSALPSGVAGVPYAQTFSASGGAAPYDYMVGAGALPPGLSLSATGDLSGTPTTAGTFNFTVTATDANGFPGTQAYALSIAAPTITLAPSTLPGGTGGTAYTQALAASGGAPPYGYAVTAGALPPGLNLSAVGDLSGTPTTAGTFNFTVTATDANGFTGARAYAVSISAPAITLAPSTLTDGTAGMAYAEGLSATGGTAPYGFALTAGTLPTGLTLGADGSLTGTPTTAGSFNFTVTATDANGFTGVQAYALSIAVPTITLAPSTLPDGTGSIAYAQVLSASGGAAPYDYMVGAGALPPGLSLSATGDLSGTPITAGTFNFTVTATDANGFPGTQAYALSIAVPTITLAPSTLPDGTGGIAYTQALSASGGAAPYGYVVTAGALPPGLNLSAAGDLTGTPTTAGAFNFTVTATDANGFTGVRVYALSIGAPTITLAPSTLPDGTGSTAYAQALSASGGVAPYAYTVTAGTLPPGLNLSAAGDLTGTPTTAGSFNFTVTATDANGFTGAQAYALSVGAPAIALAPSTLPGGTGGIAYTQALSASGGAAPYGYVVTAGALPPGLNLSATGDLTGTPTAAGTFNFTVTATDVNGFTGVRAYALSIGAPAITLAPSTLPDGTGGIAYAQGLSATGGTAPYSFALTAGTLPTGLTLAADGSLAGTPTVAGNFNFTVTATDVNGFTGVQAYALSIGAPAITLAPSTLPDGTGGIAYTQALSASGGVAPYAYMITAGTLPPGLNLSATGELSGTPTTAGNSNFTVTATDANGFTGVQAYALSIGAPAIALTPSSLPGGTGGVAYAQGLSATGGTAPYGFALTSGTLPAGLTLAADGSLTGTPSESGSFAVTIEAADALGFTGSASYTLVIGAPVPVASNRTVEILAGTTGRASLTEGATGSPFTAAAIVSHPPAAAGTASIEGSGGNYDLVFAATETASGAVAITYTLSNAWGVSAPATITFSVMIRPDPSEDPEVIGLLTAQVDSARRLADAQIGNFNDRLERLHNESDRRAASIDLRIGLQQEDEPLAYAGEEGGDARAFGFPLGGPGAPASGSGGAAAASRMAFWAGGFVNFGSREDGAIELDQTLVGVSAGVDWRFSPKFVGGIGIGYGRDAVDVGDNGTESEAQAFSAALYGSYQPTAGVFFDGLLGFSRLEFDSHRFVTDTGGFAEGGRDGHQFFGSLSAGYEHRRDGLLLSPYARVEASWSRLDAFTETGAGPYNLAFGDQDAEMVAGVLGLRMEYHMPTDWGALVPRARLEYTHDFAGSSLASIGYADLSGGLPYELEIDPMSRDYLTLQAGFDAELGDDWQLGLDYRLNLGLDGDGHSHAVGLKVGANF</sequence>
<name>A0ABV2GGV9_9HYPH</name>
<dbReference type="SUPFAM" id="SSF103515">
    <property type="entry name" value="Autotransporter"/>
    <property type="match status" value="1"/>
</dbReference>
<dbReference type="RefSeq" id="WP_354487685.1">
    <property type="nucleotide sequence ID" value="NZ_JBEPMC010000001.1"/>
</dbReference>
<keyword evidence="3" id="KW-1185">Reference proteome</keyword>
<dbReference type="Gene3D" id="2.60.40.10">
    <property type="entry name" value="Immunoglobulins"/>
    <property type="match status" value="12"/>
</dbReference>
<dbReference type="SMART" id="SM00429">
    <property type="entry name" value="IPT"/>
    <property type="match status" value="1"/>
</dbReference>
<organism evidence="2 3">
    <name type="scientific">Mesorhizobium robiniae</name>
    <dbReference type="NCBI Taxonomy" id="559315"/>
    <lineage>
        <taxon>Bacteria</taxon>
        <taxon>Pseudomonadati</taxon>
        <taxon>Pseudomonadota</taxon>
        <taxon>Alphaproteobacteria</taxon>
        <taxon>Hyphomicrobiales</taxon>
        <taxon>Phyllobacteriaceae</taxon>
        <taxon>Mesorhizobium</taxon>
    </lineage>
</organism>
<gene>
    <name evidence="2" type="ORF">ABID19_000472</name>
</gene>
<dbReference type="InterPro" id="IPR005546">
    <property type="entry name" value="Autotransporte_beta"/>
</dbReference>
<comment type="caution">
    <text evidence="2">The sequence shown here is derived from an EMBL/GenBank/DDBJ whole genome shotgun (WGS) entry which is preliminary data.</text>
</comment>
<dbReference type="InterPro" id="IPR015919">
    <property type="entry name" value="Cadherin-like_sf"/>
</dbReference>
<dbReference type="SUPFAM" id="SSF49313">
    <property type="entry name" value="Cadherin-like"/>
    <property type="match status" value="10"/>
</dbReference>
<dbReference type="SMART" id="SM00869">
    <property type="entry name" value="Autotransporter"/>
    <property type="match status" value="1"/>
</dbReference>
<dbReference type="CDD" id="cd00102">
    <property type="entry name" value="IPT"/>
    <property type="match status" value="1"/>
</dbReference>
<dbReference type="PANTHER" id="PTHR37494:SF1">
    <property type="entry name" value="STAPHYLOCOCCUS AUREUS SURFACE PROTEIN A"/>
    <property type="match status" value="1"/>
</dbReference>
<accession>A0ABV2GGV9</accession>
<dbReference type="Pfam" id="PF01833">
    <property type="entry name" value="TIG"/>
    <property type="match status" value="1"/>
</dbReference>
<dbReference type="EMBL" id="JBEPMC010000001">
    <property type="protein sequence ID" value="MET3577457.1"/>
    <property type="molecule type" value="Genomic_DNA"/>
</dbReference>
<dbReference type="PROSITE" id="PS51208">
    <property type="entry name" value="AUTOTRANSPORTER"/>
    <property type="match status" value="1"/>
</dbReference>
<dbReference type="InterPro" id="IPR013783">
    <property type="entry name" value="Ig-like_fold"/>
</dbReference>